<keyword evidence="1" id="KW-1133">Transmembrane helix</keyword>
<gene>
    <name evidence="2" type="ORF">PoB_004496900</name>
</gene>
<keyword evidence="1" id="KW-0472">Membrane</keyword>
<keyword evidence="3" id="KW-1185">Reference proteome</keyword>
<evidence type="ECO:0000313" key="3">
    <source>
        <dbReference type="Proteomes" id="UP000735302"/>
    </source>
</evidence>
<protein>
    <submittedName>
        <fullName evidence="2">Uncharacterized protein</fullName>
    </submittedName>
</protein>
<evidence type="ECO:0000313" key="2">
    <source>
        <dbReference type="EMBL" id="GFO18464.1"/>
    </source>
</evidence>
<dbReference type="Proteomes" id="UP000735302">
    <property type="component" value="Unassembled WGS sequence"/>
</dbReference>
<accession>A0AAV4BJG8</accession>
<reference evidence="2 3" key="1">
    <citation type="journal article" date="2021" name="Elife">
        <title>Chloroplast acquisition without the gene transfer in kleptoplastic sea slugs, Plakobranchus ocellatus.</title>
        <authorList>
            <person name="Maeda T."/>
            <person name="Takahashi S."/>
            <person name="Yoshida T."/>
            <person name="Shimamura S."/>
            <person name="Takaki Y."/>
            <person name="Nagai Y."/>
            <person name="Toyoda A."/>
            <person name="Suzuki Y."/>
            <person name="Arimoto A."/>
            <person name="Ishii H."/>
            <person name="Satoh N."/>
            <person name="Nishiyama T."/>
            <person name="Hasebe M."/>
            <person name="Maruyama T."/>
            <person name="Minagawa J."/>
            <person name="Obokata J."/>
            <person name="Shigenobu S."/>
        </authorList>
    </citation>
    <scope>NUCLEOTIDE SEQUENCE [LARGE SCALE GENOMIC DNA]</scope>
</reference>
<sequence length="107" mass="12714">MKTINRDPRYTYKIRLHRINTKVSTAVIECPMKIHAVEIDLSKYNAMQFFEPTEVDMTSSYFTIGPYMMPHGYIRISLLFQENGRTVYICYVRFFFLISLMDFSFLG</sequence>
<comment type="caution">
    <text evidence="2">The sequence shown here is derived from an EMBL/GenBank/DDBJ whole genome shotgun (WGS) entry which is preliminary data.</text>
</comment>
<proteinExistence type="predicted"/>
<name>A0AAV4BJG8_9GAST</name>
<dbReference type="AlphaFoldDB" id="A0AAV4BJG8"/>
<evidence type="ECO:0000256" key="1">
    <source>
        <dbReference type="SAM" id="Phobius"/>
    </source>
</evidence>
<feature type="transmembrane region" description="Helical" evidence="1">
    <location>
        <begin position="86"/>
        <end position="106"/>
    </location>
</feature>
<keyword evidence="1" id="KW-0812">Transmembrane</keyword>
<dbReference type="EMBL" id="BLXT01004960">
    <property type="protein sequence ID" value="GFO18464.1"/>
    <property type="molecule type" value="Genomic_DNA"/>
</dbReference>
<organism evidence="2 3">
    <name type="scientific">Plakobranchus ocellatus</name>
    <dbReference type="NCBI Taxonomy" id="259542"/>
    <lineage>
        <taxon>Eukaryota</taxon>
        <taxon>Metazoa</taxon>
        <taxon>Spiralia</taxon>
        <taxon>Lophotrochozoa</taxon>
        <taxon>Mollusca</taxon>
        <taxon>Gastropoda</taxon>
        <taxon>Heterobranchia</taxon>
        <taxon>Euthyneura</taxon>
        <taxon>Panpulmonata</taxon>
        <taxon>Sacoglossa</taxon>
        <taxon>Placobranchoidea</taxon>
        <taxon>Plakobranchidae</taxon>
        <taxon>Plakobranchus</taxon>
    </lineage>
</organism>